<feature type="signal peptide" evidence="1">
    <location>
        <begin position="1"/>
        <end position="24"/>
    </location>
</feature>
<name>A0AAV8Z855_9CUCU</name>
<keyword evidence="1" id="KW-0732">Signal</keyword>
<feature type="chain" id="PRO_5043631079" evidence="1">
    <location>
        <begin position="25"/>
        <end position="278"/>
    </location>
</feature>
<gene>
    <name evidence="2" type="ORF">NQ318_022051</name>
</gene>
<evidence type="ECO:0000313" key="3">
    <source>
        <dbReference type="Proteomes" id="UP001162162"/>
    </source>
</evidence>
<organism evidence="2 3">
    <name type="scientific">Aromia moschata</name>
    <dbReference type="NCBI Taxonomy" id="1265417"/>
    <lineage>
        <taxon>Eukaryota</taxon>
        <taxon>Metazoa</taxon>
        <taxon>Ecdysozoa</taxon>
        <taxon>Arthropoda</taxon>
        <taxon>Hexapoda</taxon>
        <taxon>Insecta</taxon>
        <taxon>Pterygota</taxon>
        <taxon>Neoptera</taxon>
        <taxon>Endopterygota</taxon>
        <taxon>Coleoptera</taxon>
        <taxon>Polyphaga</taxon>
        <taxon>Cucujiformia</taxon>
        <taxon>Chrysomeloidea</taxon>
        <taxon>Cerambycidae</taxon>
        <taxon>Cerambycinae</taxon>
        <taxon>Callichromatini</taxon>
        <taxon>Aromia</taxon>
    </lineage>
</organism>
<reference evidence="2" key="1">
    <citation type="journal article" date="2023" name="Insect Mol. Biol.">
        <title>Genome sequencing provides insights into the evolution of gene families encoding plant cell wall-degrading enzymes in longhorned beetles.</title>
        <authorList>
            <person name="Shin N.R."/>
            <person name="Okamura Y."/>
            <person name="Kirsch R."/>
            <person name="Pauchet Y."/>
        </authorList>
    </citation>
    <scope>NUCLEOTIDE SEQUENCE</scope>
    <source>
        <strain evidence="2">AMC_N1</strain>
    </source>
</reference>
<evidence type="ECO:0000256" key="1">
    <source>
        <dbReference type="SAM" id="SignalP"/>
    </source>
</evidence>
<evidence type="ECO:0000313" key="2">
    <source>
        <dbReference type="EMBL" id="KAJ8959365.1"/>
    </source>
</evidence>
<protein>
    <submittedName>
        <fullName evidence="2">Uncharacterized protein</fullName>
    </submittedName>
</protein>
<accession>A0AAV8Z855</accession>
<dbReference type="Proteomes" id="UP001162162">
    <property type="component" value="Unassembled WGS sequence"/>
</dbReference>
<sequence>MCPKTNKLFCFICLVMGGNRSAWTQEGFKFCNQYFKLKLTYNDMQNTSQVLFQGSKRYQPISALHLLIVLNQGHHVLLGVLKFRLFHPFAHVVVDEGPLREHHVELSQDALPRVLDGGIVREHRHGSRNLGKIASRHRRWGLVVDAHFEGRGAPVDEVDGTLGLYVQDGVVYVDGRDVAAIQLGYLEKSQVRDLDLGFGFSASKTFGKIYSGFWVKFADAGRSKDEDHRSIVDMINNYLPKVTNMDINEFEHLSVSRKTGGVNVTTAGRLLLDGEERD</sequence>
<dbReference type="EMBL" id="JAPWTK010000013">
    <property type="protein sequence ID" value="KAJ8959365.1"/>
    <property type="molecule type" value="Genomic_DNA"/>
</dbReference>
<keyword evidence="3" id="KW-1185">Reference proteome</keyword>
<proteinExistence type="predicted"/>
<comment type="caution">
    <text evidence="2">The sequence shown here is derived from an EMBL/GenBank/DDBJ whole genome shotgun (WGS) entry which is preliminary data.</text>
</comment>
<dbReference type="AlphaFoldDB" id="A0AAV8Z855"/>